<dbReference type="OrthoDB" id="411871at2759"/>
<evidence type="ECO:0000313" key="2">
    <source>
        <dbReference type="Proteomes" id="UP000299102"/>
    </source>
</evidence>
<sequence>MDTRNPRGVTSEGIGYQMEEDRVDALSLLVGSPILTQESGNALMTSGCKCPWAATITYHFVARKLGFVPGQRLCDPTKNTAYHKLARITVALVPSGKDAMPMGDRELGRIVGSLSNTAPGLDGISSRIIKHV</sequence>
<evidence type="ECO:0000313" key="1">
    <source>
        <dbReference type="EMBL" id="GBP35526.1"/>
    </source>
</evidence>
<gene>
    <name evidence="1" type="ORF">EVAR_17387_1</name>
</gene>
<accession>A0A4C1VA27</accession>
<reference evidence="1 2" key="1">
    <citation type="journal article" date="2019" name="Commun. Biol.">
        <title>The bagworm genome reveals a unique fibroin gene that provides high tensile strength.</title>
        <authorList>
            <person name="Kono N."/>
            <person name="Nakamura H."/>
            <person name="Ohtoshi R."/>
            <person name="Tomita M."/>
            <person name="Numata K."/>
            <person name="Arakawa K."/>
        </authorList>
    </citation>
    <scope>NUCLEOTIDE SEQUENCE [LARGE SCALE GENOMIC DNA]</scope>
</reference>
<dbReference type="AlphaFoldDB" id="A0A4C1VA27"/>
<organism evidence="1 2">
    <name type="scientific">Eumeta variegata</name>
    <name type="common">Bagworm moth</name>
    <name type="synonym">Eumeta japonica</name>
    <dbReference type="NCBI Taxonomy" id="151549"/>
    <lineage>
        <taxon>Eukaryota</taxon>
        <taxon>Metazoa</taxon>
        <taxon>Ecdysozoa</taxon>
        <taxon>Arthropoda</taxon>
        <taxon>Hexapoda</taxon>
        <taxon>Insecta</taxon>
        <taxon>Pterygota</taxon>
        <taxon>Neoptera</taxon>
        <taxon>Endopterygota</taxon>
        <taxon>Lepidoptera</taxon>
        <taxon>Glossata</taxon>
        <taxon>Ditrysia</taxon>
        <taxon>Tineoidea</taxon>
        <taxon>Psychidae</taxon>
        <taxon>Oiketicinae</taxon>
        <taxon>Eumeta</taxon>
    </lineage>
</organism>
<dbReference type="Proteomes" id="UP000299102">
    <property type="component" value="Unassembled WGS sequence"/>
</dbReference>
<name>A0A4C1VA27_EUMVA</name>
<keyword evidence="2" id="KW-1185">Reference proteome</keyword>
<proteinExistence type="predicted"/>
<dbReference type="EMBL" id="BGZK01000305">
    <property type="protein sequence ID" value="GBP35526.1"/>
    <property type="molecule type" value="Genomic_DNA"/>
</dbReference>
<protein>
    <submittedName>
        <fullName evidence="1">Uncharacterized protein</fullName>
    </submittedName>
</protein>
<comment type="caution">
    <text evidence="1">The sequence shown here is derived from an EMBL/GenBank/DDBJ whole genome shotgun (WGS) entry which is preliminary data.</text>
</comment>